<dbReference type="AlphaFoldDB" id="A0A9W8I0G7"/>
<protein>
    <recommendedName>
        <fullName evidence="2">superoxide dismutase</fullName>
        <ecNumber evidence="2">1.15.1.1</ecNumber>
    </recommendedName>
</protein>
<dbReference type="GO" id="GO:0005737">
    <property type="term" value="C:cytoplasm"/>
    <property type="evidence" value="ECO:0007669"/>
    <property type="project" value="TreeGrafter"/>
</dbReference>
<keyword evidence="3" id="KW-0479">Metal-binding</keyword>
<dbReference type="InterPro" id="IPR036324">
    <property type="entry name" value="Mn/Fe_SOD_N_sf"/>
</dbReference>
<gene>
    <name evidence="7" type="ORF">H4R20_004134</name>
</gene>
<proteinExistence type="inferred from homology"/>
<evidence type="ECO:0000313" key="7">
    <source>
        <dbReference type="EMBL" id="KAJ2800234.1"/>
    </source>
</evidence>
<comment type="function">
    <text evidence="5">Component of the mitochondrial ribosome (mitoribosome), a dedicated translation machinery responsible for the synthesis of mitochondrial genome-encoded proteins, including at least some of the essential transmembrane subunits of the mitochondrial respiratory chain. The mitoribosomes are attached to the mitochondrial inner membrane and translation products are cotranslationally integrated into the membrane.</text>
</comment>
<evidence type="ECO:0000256" key="5">
    <source>
        <dbReference type="ARBA" id="ARBA00037226"/>
    </source>
</evidence>
<name>A0A9W8I0G7_9FUNG</name>
<dbReference type="Gene3D" id="3.55.40.20">
    <property type="entry name" value="Iron/manganese superoxide dismutase, C-terminal domain"/>
    <property type="match status" value="1"/>
</dbReference>
<dbReference type="Proteomes" id="UP001140094">
    <property type="component" value="Unassembled WGS sequence"/>
</dbReference>
<dbReference type="GO" id="GO:0046872">
    <property type="term" value="F:metal ion binding"/>
    <property type="evidence" value="ECO:0007669"/>
    <property type="project" value="UniProtKB-KW"/>
</dbReference>
<evidence type="ECO:0000256" key="4">
    <source>
        <dbReference type="ARBA" id="ARBA00023002"/>
    </source>
</evidence>
<comment type="caution">
    <text evidence="7">The sequence shown here is derived from an EMBL/GenBank/DDBJ whole genome shotgun (WGS) entry which is preliminary data.</text>
</comment>
<evidence type="ECO:0000313" key="8">
    <source>
        <dbReference type="Proteomes" id="UP001140094"/>
    </source>
</evidence>
<dbReference type="InterPro" id="IPR036314">
    <property type="entry name" value="SOD_C_sf"/>
</dbReference>
<dbReference type="InterPro" id="IPR001189">
    <property type="entry name" value="Mn/Fe_SOD"/>
</dbReference>
<dbReference type="Pfam" id="PF02777">
    <property type="entry name" value="Sod_Fe_C"/>
    <property type="match status" value="2"/>
</dbReference>
<comment type="similarity">
    <text evidence="1">Belongs to the iron/manganese superoxide dismutase family.</text>
</comment>
<accession>A0A9W8I0G7</accession>
<keyword evidence="4" id="KW-0560">Oxidoreductase</keyword>
<dbReference type="SUPFAM" id="SSF54719">
    <property type="entry name" value="Fe,Mn superoxide dismutase (SOD), C-terminal domain"/>
    <property type="match status" value="1"/>
</dbReference>
<evidence type="ECO:0000259" key="6">
    <source>
        <dbReference type="Pfam" id="PF02777"/>
    </source>
</evidence>
<feature type="domain" description="Manganese/iron superoxide dismutase C-terminal" evidence="6">
    <location>
        <begin position="164"/>
        <end position="207"/>
    </location>
</feature>
<sequence length="219" mass="24791">MEPFLSKEAVEFLYNGRLVQLIDNVNRMTGGTDHEGKPIYDVIYATAQDPTQAPLLNNASQAWNIGFFLQSLTSTYIEPRDSLKRDIAEHFGTFERFQNAFEESALSLFGNGWTWLVASSNGDLGVINTFNATSPFTALPHGHEASRKGVSYVSLSEKIDQRPFVYVTPILGLSMWQEAFLLNYGLDRESYVKNFWKCVNWSAVEERLGPTKSSAWRMQ</sequence>
<organism evidence="7 8">
    <name type="scientific">Coemansia guatemalensis</name>
    <dbReference type="NCBI Taxonomy" id="2761395"/>
    <lineage>
        <taxon>Eukaryota</taxon>
        <taxon>Fungi</taxon>
        <taxon>Fungi incertae sedis</taxon>
        <taxon>Zoopagomycota</taxon>
        <taxon>Kickxellomycotina</taxon>
        <taxon>Kickxellomycetes</taxon>
        <taxon>Kickxellales</taxon>
        <taxon>Kickxellaceae</taxon>
        <taxon>Coemansia</taxon>
    </lineage>
</organism>
<dbReference type="EC" id="1.15.1.1" evidence="2"/>
<dbReference type="InterPro" id="IPR019832">
    <property type="entry name" value="Mn/Fe_SOD_C"/>
</dbReference>
<reference evidence="7" key="1">
    <citation type="submission" date="2022-07" db="EMBL/GenBank/DDBJ databases">
        <title>Phylogenomic reconstructions and comparative analyses of Kickxellomycotina fungi.</title>
        <authorList>
            <person name="Reynolds N.K."/>
            <person name="Stajich J.E."/>
            <person name="Barry K."/>
            <person name="Grigoriev I.V."/>
            <person name="Crous P."/>
            <person name="Smith M.E."/>
        </authorList>
    </citation>
    <scope>NUCLEOTIDE SEQUENCE</scope>
    <source>
        <strain evidence="7">NRRL 1565</strain>
    </source>
</reference>
<dbReference type="SUPFAM" id="SSF46609">
    <property type="entry name" value="Fe,Mn superoxide dismutase (SOD), N-terminal domain"/>
    <property type="match status" value="1"/>
</dbReference>
<evidence type="ECO:0000256" key="2">
    <source>
        <dbReference type="ARBA" id="ARBA00012682"/>
    </source>
</evidence>
<dbReference type="PIRSF" id="PIRSF000349">
    <property type="entry name" value="SODismutase"/>
    <property type="match status" value="1"/>
</dbReference>
<dbReference type="OrthoDB" id="275227at2759"/>
<evidence type="ECO:0000256" key="1">
    <source>
        <dbReference type="ARBA" id="ARBA00008714"/>
    </source>
</evidence>
<dbReference type="GO" id="GO:0004784">
    <property type="term" value="F:superoxide dismutase activity"/>
    <property type="evidence" value="ECO:0007669"/>
    <property type="project" value="UniProtKB-EC"/>
</dbReference>
<dbReference type="EMBL" id="JANBUO010001025">
    <property type="protein sequence ID" value="KAJ2800234.1"/>
    <property type="molecule type" value="Genomic_DNA"/>
</dbReference>
<feature type="domain" description="Manganese/iron superoxide dismutase C-terminal" evidence="6">
    <location>
        <begin position="80"/>
        <end position="137"/>
    </location>
</feature>
<evidence type="ECO:0000256" key="3">
    <source>
        <dbReference type="ARBA" id="ARBA00022723"/>
    </source>
</evidence>
<dbReference type="PANTHER" id="PTHR43595">
    <property type="entry name" value="37S RIBOSOMAL PROTEIN S26, MITOCHONDRIAL"/>
    <property type="match status" value="1"/>
</dbReference>
<dbReference type="PANTHER" id="PTHR43595:SF2">
    <property type="entry name" value="SMALL RIBOSOMAL SUBUNIT PROTEIN MS42"/>
    <property type="match status" value="1"/>
</dbReference>
<keyword evidence="8" id="KW-1185">Reference proteome</keyword>